<dbReference type="OrthoDB" id="2588098at2759"/>
<sequence>MNQTWCYLVPTLIESNKVRRLYGSHGIPPLWGGFGAFQRLCRPEEWASEFPSAPAANPSPSSYLENIPTELLEMIIEPLEPACTMAVGLCSQRLWARVTSIIQKNSRGPYMMSSWAGEPLICAGTLLRDLPRPICDLYPRFDVGIRRTSSCSCCLYARTPANVWTRGAANYAEERPKLQDAYFWYFARYITSIGTPKDLRSWLKSCIRPRPSLDHPAHDTRPWYLRNLTTREYVSMELAHFPRNDVLNSVSITLKGRRGATVDTILTRHILWTDRNELYLNAENEIADRWGGLSPIINHRGDWAGHRFDIVHQSHFLEEHPRWIDVTDRMAEEDDVWTSAFSQFKFGKGFETGRKRLIKSFITAEQVQEVQAQAQVNAEFHAHDHARQIGSTEAPKSRGVRLRLSNGFERILSWFR</sequence>
<dbReference type="Proteomes" id="UP000635477">
    <property type="component" value="Unassembled WGS sequence"/>
</dbReference>
<protein>
    <recommendedName>
        <fullName evidence="3">F-box domain-containing protein</fullName>
    </recommendedName>
</protein>
<evidence type="ECO:0000313" key="1">
    <source>
        <dbReference type="EMBL" id="KAF4983456.1"/>
    </source>
</evidence>
<comment type="caution">
    <text evidence="1">The sequence shown here is derived from an EMBL/GenBank/DDBJ whole genome shotgun (WGS) entry which is preliminary data.</text>
</comment>
<proteinExistence type="predicted"/>
<dbReference type="AlphaFoldDB" id="A0A8H4UTS0"/>
<reference evidence="1" key="1">
    <citation type="journal article" date="2020" name="BMC Genomics">
        <title>Correction to: Identification and distribution of gene clusters required for synthesis of sphingolipid metabolism inhibitors in diverse species of the filamentous fungus Fusarium.</title>
        <authorList>
            <person name="Kim H.S."/>
            <person name="Lohmar J.M."/>
            <person name="Busman M."/>
            <person name="Brown D.W."/>
            <person name="Naumann T.A."/>
            <person name="Divon H.H."/>
            <person name="Lysoe E."/>
            <person name="Uhlig S."/>
            <person name="Proctor R.H."/>
        </authorList>
    </citation>
    <scope>NUCLEOTIDE SEQUENCE</scope>
    <source>
        <strain evidence="1">NRRL 22465</strain>
    </source>
</reference>
<dbReference type="EMBL" id="JABEYC010000065">
    <property type="protein sequence ID" value="KAF4983456.1"/>
    <property type="molecule type" value="Genomic_DNA"/>
</dbReference>
<gene>
    <name evidence="1" type="ORF">FZEAL_1185</name>
</gene>
<keyword evidence="2" id="KW-1185">Reference proteome</keyword>
<evidence type="ECO:0008006" key="3">
    <source>
        <dbReference type="Google" id="ProtNLM"/>
    </source>
</evidence>
<evidence type="ECO:0000313" key="2">
    <source>
        <dbReference type="Proteomes" id="UP000635477"/>
    </source>
</evidence>
<accession>A0A8H4UTS0</accession>
<reference evidence="1" key="2">
    <citation type="submission" date="2020-05" db="EMBL/GenBank/DDBJ databases">
        <authorList>
            <person name="Kim H.-S."/>
            <person name="Proctor R.H."/>
            <person name="Brown D.W."/>
        </authorList>
    </citation>
    <scope>NUCLEOTIDE SEQUENCE</scope>
    <source>
        <strain evidence="1">NRRL 22465</strain>
    </source>
</reference>
<name>A0A8H4UTS0_9HYPO</name>
<organism evidence="1 2">
    <name type="scientific">Fusarium zealandicum</name>
    <dbReference type="NCBI Taxonomy" id="1053134"/>
    <lineage>
        <taxon>Eukaryota</taxon>
        <taxon>Fungi</taxon>
        <taxon>Dikarya</taxon>
        <taxon>Ascomycota</taxon>
        <taxon>Pezizomycotina</taxon>
        <taxon>Sordariomycetes</taxon>
        <taxon>Hypocreomycetidae</taxon>
        <taxon>Hypocreales</taxon>
        <taxon>Nectriaceae</taxon>
        <taxon>Fusarium</taxon>
        <taxon>Fusarium staphyleae species complex</taxon>
    </lineage>
</organism>